<dbReference type="GO" id="GO:0032259">
    <property type="term" value="P:methylation"/>
    <property type="evidence" value="ECO:0007669"/>
    <property type="project" value="UniProtKB-KW"/>
</dbReference>
<dbReference type="InterPro" id="IPR029063">
    <property type="entry name" value="SAM-dependent_MTases_sf"/>
</dbReference>
<dbReference type="OrthoDB" id="5679686at2"/>
<dbReference type="PANTHER" id="PTHR34203:SF15">
    <property type="entry name" value="SLL1173 PROTEIN"/>
    <property type="match status" value="1"/>
</dbReference>
<dbReference type="GO" id="GO:0008168">
    <property type="term" value="F:methyltransferase activity"/>
    <property type="evidence" value="ECO:0007669"/>
    <property type="project" value="UniProtKB-KW"/>
</dbReference>
<keyword evidence="2" id="KW-0489">Methyltransferase</keyword>
<reference evidence="2 3" key="1">
    <citation type="submission" date="2016-11" db="EMBL/GenBank/DDBJ databases">
        <title>Comparative genomics of Bartonella apis.</title>
        <authorList>
            <person name="Engel P."/>
        </authorList>
    </citation>
    <scope>NUCLEOTIDE SEQUENCE [LARGE SCALE GENOMIC DNA]</scope>
    <source>
        <strain evidence="2 3">BBC0122</strain>
    </source>
</reference>
<proteinExistence type="predicted"/>
<protein>
    <submittedName>
        <fullName evidence="2">Methyltransferase, FkbM family</fullName>
    </submittedName>
</protein>
<dbReference type="KEGG" id="bapi:BBC0122_001340"/>
<sequence length="339" mass="38804">MGLRRYLKINQILSRIKSLDRKLEQEVINQIQTESKTDRKKADDIIVSILENNGVLSKKLTGVAGEIDYAETDINQKLDKIFNKISSLDNDVNKKEYVINDDRVEIIKNLIKDERARHIVLNMEFEGADLSLRIDDSDIRVFKQIFVDNEYDSLNLPETAKTIIDLGANIGLSVFFFIKKFPDARIVAVEPDAVNFSIMEKNLEKFSKSVSLLQAAIWPTDGEVSLVEEDDDHASLGAWGYRTEASKDNSALSVKAISIPTIMKQYDMDFIDILKVDIEGAEYELFEKNYEDWIDKVGLVIIETHDRFKPNSEAVVRKALKGRFDELPMKGENLFFKKK</sequence>
<dbReference type="NCBIfam" id="TIGR01444">
    <property type="entry name" value="fkbM_fam"/>
    <property type="match status" value="1"/>
</dbReference>
<accession>A0A1U9MEF3</accession>
<feature type="domain" description="Methyltransferase FkbM" evidence="1">
    <location>
        <begin position="165"/>
        <end position="307"/>
    </location>
</feature>
<organism evidence="2 3">
    <name type="scientific">Bartonella choladocola</name>
    <dbReference type="NCBI Taxonomy" id="2750995"/>
    <lineage>
        <taxon>Bacteria</taxon>
        <taxon>Pseudomonadati</taxon>
        <taxon>Pseudomonadota</taxon>
        <taxon>Alphaproteobacteria</taxon>
        <taxon>Hyphomicrobiales</taxon>
        <taxon>Bartonellaceae</taxon>
        <taxon>Bartonella</taxon>
    </lineage>
</organism>
<keyword evidence="2" id="KW-0808">Transferase</keyword>
<dbReference type="Proteomes" id="UP000189632">
    <property type="component" value="Chromosome"/>
</dbReference>
<dbReference type="Pfam" id="PF05050">
    <property type="entry name" value="Methyltransf_21"/>
    <property type="match status" value="1"/>
</dbReference>
<dbReference type="InterPro" id="IPR006342">
    <property type="entry name" value="FkbM_mtfrase"/>
</dbReference>
<gene>
    <name evidence="2" type="ORF">BBC0122_001340</name>
</gene>
<evidence type="ECO:0000313" key="3">
    <source>
        <dbReference type="Proteomes" id="UP000189632"/>
    </source>
</evidence>
<evidence type="ECO:0000259" key="1">
    <source>
        <dbReference type="Pfam" id="PF05050"/>
    </source>
</evidence>
<dbReference type="InterPro" id="IPR052514">
    <property type="entry name" value="SAM-dependent_MTase"/>
</dbReference>
<evidence type="ECO:0000313" key="2">
    <source>
        <dbReference type="EMBL" id="AQT46274.1"/>
    </source>
</evidence>
<keyword evidence="3" id="KW-1185">Reference proteome</keyword>
<dbReference type="PANTHER" id="PTHR34203">
    <property type="entry name" value="METHYLTRANSFERASE, FKBM FAMILY PROTEIN"/>
    <property type="match status" value="1"/>
</dbReference>
<dbReference type="AlphaFoldDB" id="A0A1U9MEF3"/>
<dbReference type="EMBL" id="CP015625">
    <property type="protein sequence ID" value="AQT46274.1"/>
    <property type="molecule type" value="Genomic_DNA"/>
</dbReference>
<name>A0A1U9MEF3_9HYPH</name>
<dbReference type="Gene3D" id="3.40.50.150">
    <property type="entry name" value="Vaccinia Virus protein VP39"/>
    <property type="match status" value="1"/>
</dbReference>
<dbReference type="SUPFAM" id="SSF53335">
    <property type="entry name" value="S-adenosyl-L-methionine-dependent methyltransferases"/>
    <property type="match status" value="1"/>
</dbReference>